<name>G0UA95_TRYVY</name>
<dbReference type="GO" id="GO:0007034">
    <property type="term" value="P:vacuolar transport"/>
    <property type="evidence" value="ECO:0007669"/>
    <property type="project" value="InterPro"/>
</dbReference>
<keyword evidence="2" id="KW-0472">Membrane</keyword>
<organism evidence="3">
    <name type="scientific">Trypanosoma vivax (strain Y486)</name>
    <dbReference type="NCBI Taxonomy" id="1055687"/>
    <lineage>
        <taxon>Eukaryota</taxon>
        <taxon>Discoba</taxon>
        <taxon>Euglenozoa</taxon>
        <taxon>Kinetoplastea</taxon>
        <taxon>Metakinetoplastina</taxon>
        <taxon>Trypanosomatida</taxon>
        <taxon>Trypanosomatidae</taxon>
        <taxon>Trypanosoma</taxon>
        <taxon>Duttonella</taxon>
    </lineage>
</organism>
<dbReference type="Pfam" id="PF03357">
    <property type="entry name" value="Snf7"/>
    <property type="match status" value="1"/>
</dbReference>
<gene>
    <name evidence="3" type="ORF">TVY486_1102120</name>
</gene>
<feature type="coiled-coil region" evidence="1">
    <location>
        <begin position="62"/>
        <end position="92"/>
    </location>
</feature>
<keyword evidence="2" id="KW-0812">Transmembrane</keyword>
<reference evidence="3" key="1">
    <citation type="journal article" date="2012" name="Proc. Natl. Acad. Sci. U.S.A.">
        <title>Antigenic diversity is generated by distinct evolutionary mechanisms in African trypanosome species.</title>
        <authorList>
            <person name="Jackson A.P."/>
            <person name="Berry A."/>
            <person name="Aslett M."/>
            <person name="Allison H.C."/>
            <person name="Burton P."/>
            <person name="Vavrova-Anderson J."/>
            <person name="Brown R."/>
            <person name="Browne H."/>
            <person name="Corton N."/>
            <person name="Hauser H."/>
            <person name="Gamble J."/>
            <person name="Gilderthorp R."/>
            <person name="Marcello L."/>
            <person name="McQuillan J."/>
            <person name="Otto T.D."/>
            <person name="Quail M.A."/>
            <person name="Sanders M.J."/>
            <person name="van Tonder A."/>
            <person name="Ginger M.L."/>
            <person name="Field M.C."/>
            <person name="Barry J.D."/>
            <person name="Hertz-Fowler C."/>
            <person name="Berriman M."/>
        </authorList>
    </citation>
    <scope>NUCLEOTIDE SEQUENCE</scope>
    <source>
        <strain evidence="3">Y486</strain>
    </source>
</reference>
<evidence type="ECO:0000256" key="1">
    <source>
        <dbReference type="SAM" id="Coils"/>
    </source>
</evidence>
<dbReference type="PANTHER" id="PTHR10476">
    <property type="entry name" value="CHARGED MULTIVESICULAR BODY PROTEIN"/>
    <property type="match status" value="1"/>
</dbReference>
<evidence type="ECO:0000256" key="2">
    <source>
        <dbReference type="SAM" id="Phobius"/>
    </source>
</evidence>
<dbReference type="InterPro" id="IPR005024">
    <property type="entry name" value="Snf7_fam"/>
</dbReference>
<feature type="transmembrane region" description="Helical" evidence="2">
    <location>
        <begin position="14"/>
        <end position="40"/>
    </location>
</feature>
<accession>G0UA95</accession>
<dbReference type="EMBL" id="HE573027">
    <property type="protein sequence ID" value="CCC52727.1"/>
    <property type="molecule type" value="Genomic_DNA"/>
</dbReference>
<keyword evidence="1" id="KW-0175">Coiled coil</keyword>
<sequence>MDADFTLTELFRDVLLLCWLRCQYCIVVAFFFSSLFIGLVKMEFFSSLFHRVTPEEAMRKYKRGLDRTVRDLDRERTKLQQQEKRIVSEMKQMAKRDQIDSVRIFARDLVRTRKYQEKMFRMRTQIQGVSLRIQTMQSTAQMAGAMKGVARAMSRMNSHMNIPEMQRVMMEFEKQNELMNMKEEVMDEIIDDVMDEEGDEEGETELEIRKVMDEAGLEFRSKVGVSTSSLPVRGKEEEEVDEKELDARLAALRSYMK</sequence>
<keyword evidence="2" id="KW-1133">Transmembrane helix</keyword>
<dbReference type="Gene3D" id="6.10.140.1230">
    <property type="match status" value="1"/>
</dbReference>
<protein>
    <submittedName>
        <fullName evidence="3">Uncharacterized protein</fullName>
    </submittedName>
</protein>
<dbReference type="AlphaFoldDB" id="G0UA95"/>
<proteinExistence type="predicted"/>
<evidence type="ECO:0000313" key="3">
    <source>
        <dbReference type="EMBL" id="CCC52727.1"/>
    </source>
</evidence>
<dbReference type="VEuPathDB" id="TriTrypDB:TvY486_1102120"/>